<accession>A0A7S6RA20</accession>
<dbReference type="Proteomes" id="UP000594060">
    <property type="component" value="Segment"/>
</dbReference>
<evidence type="ECO:0000313" key="1">
    <source>
        <dbReference type="EMBL" id="QOV07273.1"/>
    </source>
</evidence>
<protein>
    <submittedName>
        <fullName evidence="1">Uncharacterized protein</fullName>
    </submittedName>
</protein>
<name>A0A7S6RA20_9CAUD</name>
<proteinExistence type="predicted"/>
<dbReference type="EMBL" id="MW042804">
    <property type="protein sequence ID" value="QOV07273.1"/>
    <property type="molecule type" value="Genomic_DNA"/>
</dbReference>
<reference evidence="1 2" key="1">
    <citation type="submission" date="2020-09" db="EMBL/GenBank/DDBJ databases">
        <title>The genomes of Klebsiella penumoniae phages isolated from sewage.</title>
        <authorList>
            <person name="Fang Q."/>
            <person name="Feng Y."/>
            <person name="Zong Z."/>
        </authorList>
    </citation>
    <scope>NUCLEOTIDE SEQUENCE [LARGE SCALE GENOMIC DNA]</scope>
    <source>
        <strain evidence="1 2">066042</strain>
    </source>
</reference>
<sequence length="50" mass="5795">MLDDPFTNTVLFNVFEPRGSLLISKRFSHWSIDSASDWLAKLTADYSSWK</sequence>
<gene>
    <name evidence="1" type="ORF">DLINEEME_00075</name>
</gene>
<evidence type="ECO:0000313" key="2">
    <source>
        <dbReference type="Proteomes" id="UP000594060"/>
    </source>
</evidence>
<keyword evidence="2" id="KW-1185">Reference proteome</keyword>
<organism evidence="1 2">
    <name type="scientific">Klebsiella phage 066042</name>
    <dbReference type="NCBI Taxonomy" id="2777399"/>
    <lineage>
        <taxon>Viruses</taxon>
        <taxon>Duplodnaviria</taxon>
        <taxon>Heunggongvirae</taxon>
        <taxon>Uroviricota</taxon>
        <taxon>Caudoviricetes</taxon>
        <taxon>Autographivirales</taxon>
        <taxon>Autotranscriptaviridae</taxon>
        <taxon>Studiervirinae</taxon>
        <taxon>Przondovirus</taxon>
        <taxon>Przondovirus pv066042</taxon>
    </lineage>
</organism>